<dbReference type="SUPFAM" id="SSF53633">
    <property type="entry name" value="Carbamate kinase-like"/>
    <property type="match status" value="1"/>
</dbReference>
<dbReference type="GeneID" id="76834804"/>
<reference evidence="1" key="1">
    <citation type="submission" date="2022-11" db="EMBL/GenBank/DDBJ databases">
        <title>Complete genome sequence of Methanogenium organophilum DSM 3596.</title>
        <authorList>
            <person name="Chen S.-C."/>
            <person name="Lai S.-J."/>
            <person name="You Y.-T."/>
        </authorList>
    </citation>
    <scope>NUCLEOTIDE SEQUENCE</scope>
    <source>
        <strain evidence="1">DSM 3596</strain>
    </source>
</reference>
<accession>A0A9X9S1I8</accession>
<name>A0A9X9S1I8_METOG</name>
<dbReference type="AlphaFoldDB" id="A0A9X9S1I8"/>
<keyword evidence="1" id="KW-0808">Transferase</keyword>
<keyword evidence="2" id="KW-1185">Reference proteome</keyword>
<dbReference type="KEGG" id="mou:OU421_06840"/>
<dbReference type="EMBL" id="CP113361">
    <property type="protein sequence ID" value="WAI00154.1"/>
    <property type="molecule type" value="Genomic_DNA"/>
</dbReference>
<evidence type="ECO:0000313" key="2">
    <source>
        <dbReference type="Proteomes" id="UP001163096"/>
    </source>
</evidence>
<organism evidence="1 2">
    <name type="scientific">Methanogenium organophilum</name>
    <dbReference type="NCBI Taxonomy" id="2199"/>
    <lineage>
        <taxon>Archaea</taxon>
        <taxon>Methanobacteriati</taxon>
        <taxon>Methanobacteriota</taxon>
        <taxon>Stenosarchaea group</taxon>
        <taxon>Methanomicrobia</taxon>
        <taxon>Methanomicrobiales</taxon>
        <taxon>Methanomicrobiaceae</taxon>
        <taxon>Methanogenium</taxon>
    </lineage>
</organism>
<dbReference type="Proteomes" id="UP001163096">
    <property type="component" value="Chromosome"/>
</dbReference>
<sequence>MAEEKRTEILVVKAGGSLITEIPALYALLESSGRDLLVVPGGGLFADAVRQSGAEGSPAHWMAVCAMEETAWLWVAAGATPVEEWYSPVEGVSVLLPYRVMREADPLPHSWDVTSDTIAAWVASSRNAPLLLLKSVDGILCGGEVCEAIPQVLETGTAVTDVVDSAFLPFARVSGIRWAIVNGRKPERIRMFLAGGRPLGTYSNPHL</sequence>
<proteinExistence type="predicted"/>
<gene>
    <name evidence="1" type="ORF">OU421_06840</name>
</gene>
<dbReference type="RefSeq" id="WP_268185327.1">
    <property type="nucleotide sequence ID" value="NZ_CP113361.1"/>
</dbReference>
<dbReference type="Gene3D" id="3.40.1160.10">
    <property type="entry name" value="Acetylglutamate kinase-like"/>
    <property type="match status" value="1"/>
</dbReference>
<keyword evidence="1" id="KW-0418">Kinase</keyword>
<dbReference type="GO" id="GO:0016301">
    <property type="term" value="F:kinase activity"/>
    <property type="evidence" value="ECO:0007669"/>
    <property type="project" value="UniProtKB-KW"/>
</dbReference>
<evidence type="ECO:0000313" key="1">
    <source>
        <dbReference type="EMBL" id="WAI00154.1"/>
    </source>
</evidence>
<dbReference type="InterPro" id="IPR036393">
    <property type="entry name" value="AceGlu_kinase-like_sf"/>
</dbReference>
<protein>
    <submittedName>
        <fullName evidence="1">Uridylate kinase</fullName>
    </submittedName>
</protein>